<dbReference type="RefSeq" id="XP_007800263.1">
    <property type="nucleotide sequence ID" value="XM_007802072.1"/>
</dbReference>
<keyword evidence="3" id="KW-1185">Reference proteome</keyword>
<organism evidence="2 3">
    <name type="scientific">Endocarpon pusillum (strain Z07020 / HMAS-L-300199)</name>
    <name type="common">Lichen-forming fungus</name>
    <dbReference type="NCBI Taxonomy" id="1263415"/>
    <lineage>
        <taxon>Eukaryota</taxon>
        <taxon>Fungi</taxon>
        <taxon>Dikarya</taxon>
        <taxon>Ascomycota</taxon>
        <taxon>Pezizomycotina</taxon>
        <taxon>Eurotiomycetes</taxon>
        <taxon>Chaetothyriomycetidae</taxon>
        <taxon>Verrucariales</taxon>
        <taxon>Verrucariaceae</taxon>
        <taxon>Endocarpon</taxon>
    </lineage>
</organism>
<proteinExistence type="predicted"/>
<dbReference type="Proteomes" id="UP000019373">
    <property type="component" value="Unassembled WGS sequence"/>
</dbReference>
<protein>
    <submittedName>
        <fullName evidence="2">Uncharacterized protein</fullName>
    </submittedName>
</protein>
<evidence type="ECO:0000256" key="1">
    <source>
        <dbReference type="SAM" id="MobiDB-lite"/>
    </source>
</evidence>
<feature type="region of interest" description="Disordered" evidence="1">
    <location>
        <begin position="177"/>
        <end position="199"/>
    </location>
</feature>
<dbReference type="OrthoDB" id="5426911at2759"/>
<evidence type="ECO:0000313" key="2">
    <source>
        <dbReference type="EMBL" id="ERF74131.1"/>
    </source>
</evidence>
<reference evidence="3" key="1">
    <citation type="journal article" date="2014" name="BMC Genomics">
        <title>Genome characteristics reveal the impact of lichenization on lichen-forming fungus Endocarpon pusillum Hedwig (Verrucariales, Ascomycota).</title>
        <authorList>
            <person name="Wang Y.-Y."/>
            <person name="Liu B."/>
            <person name="Zhang X.-Y."/>
            <person name="Zhou Q.-M."/>
            <person name="Zhang T."/>
            <person name="Li H."/>
            <person name="Yu Y.-F."/>
            <person name="Zhang X.-L."/>
            <person name="Hao X.-Y."/>
            <person name="Wang M."/>
            <person name="Wang L."/>
            <person name="Wei J.-C."/>
        </authorList>
    </citation>
    <scope>NUCLEOTIDE SEQUENCE [LARGE SCALE GENOMIC DNA]</scope>
    <source>
        <strain evidence="3">Z07020 / HMAS-L-300199</strain>
    </source>
</reference>
<dbReference type="EMBL" id="KE720896">
    <property type="protein sequence ID" value="ERF74131.1"/>
    <property type="molecule type" value="Genomic_DNA"/>
</dbReference>
<feature type="compositionally biased region" description="Basic and acidic residues" evidence="1">
    <location>
        <begin position="119"/>
        <end position="130"/>
    </location>
</feature>
<evidence type="ECO:0000313" key="3">
    <source>
        <dbReference type="Proteomes" id="UP000019373"/>
    </source>
</evidence>
<gene>
    <name evidence="2" type="ORF">EPUS_06400</name>
</gene>
<accession>U1GQA9</accession>
<dbReference type="eggNOG" id="ENOG502SQRC">
    <property type="taxonomic scope" value="Eukaryota"/>
</dbReference>
<dbReference type="HOGENOM" id="CLU_599954_0_0_1"/>
<name>U1GQA9_ENDPU</name>
<sequence length="456" mass="51023">MQPPTTWNHIFCSSGQNEDVLSVASTDYSQPSTEPEEHIPATDPLEIAHLWSSVLEAVGASEEKIFSTESSVPDDQIINYPLNEPATFGQYSNLMGKNAQQFGHSLPTMSSSQRAVHWGKLDQTETKPEPNARAPSRVRGRAPNAVTTPASDAQEDMPCNIGKDELATTSAQDHFHSMLGHGSAAGTNNPKSSTQHDKDSAFYERVSRDYNLLMAYRYSSYPLSSLIHDRFFSLDPPYAAPNYGPPSAVKVHNFGINVEHIQWKTSPDSLSECTTSPQPFSCTFWLVVEALEQDVREYLTNYTCVIGDNLVFPYLTIDFRKDDERLQGARRRAACNAKQALYNRYCLYMETSKECPEAAGALNNALHCHFTIIFDDMNCECWQITPDHDNEWTGKGCTMKRIFSASLLGPSGLKRLHEWINEIHHWATTKYGPACAKEIRTRLQARNAKKTGTVAQ</sequence>
<dbReference type="GeneID" id="19241342"/>
<feature type="region of interest" description="Disordered" evidence="1">
    <location>
        <begin position="102"/>
        <end position="160"/>
    </location>
</feature>
<dbReference type="AlphaFoldDB" id="U1GQA9"/>
<feature type="compositionally biased region" description="Polar residues" evidence="1">
    <location>
        <begin position="102"/>
        <end position="114"/>
    </location>
</feature>